<accession>A0ABY8UCG0</accession>
<feature type="domain" description="F-box" evidence="2">
    <location>
        <begin position="22"/>
        <end position="55"/>
    </location>
</feature>
<dbReference type="Gene3D" id="1.20.1280.50">
    <property type="match status" value="1"/>
</dbReference>
<reference evidence="3 4" key="1">
    <citation type="submission" date="2023-05" db="EMBL/GenBank/DDBJ databases">
        <title>A 100% complete, gapless, phased diploid assembly of the Scenedesmus obliquus UTEX 3031 genome.</title>
        <authorList>
            <person name="Biondi T.C."/>
            <person name="Hanschen E.R."/>
            <person name="Kwon T."/>
            <person name="Eng W."/>
            <person name="Kruse C.P.S."/>
            <person name="Koehler S.I."/>
            <person name="Kunde Y."/>
            <person name="Gleasner C.D."/>
            <person name="You Mak K.T."/>
            <person name="Polle J."/>
            <person name="Hovde B.T."/>
            <person name="Starkenburg S.R."/>
        </authorList>
    </citation>
    <scope>NUCLEOTIDE SEQUENCE [LARGE SCALE GENOMIC DNA]</scope>
    <source>
        <strain evidence="3 4">DOE0152z</strain>
    </source>
</reference>
<dbReference type="SUPFAM" id="SSF52047">
    <property type="entry name" value="RNI-like"/>
    <property type="match status" value="1"/>
</dbReference>
<dbReference type="InterPro" id="IPR032675">
    <property type="entry name" value="LRR_dom_sf"/>
</dbReference>
<proteinExistence type="predicted"/>
<name>A0ABY8UCG0_TETOB</name>
<protein>
    <recommendedName>
        <fullName evidence="2">F-box domain-containing protein</fullName>
    </recommendedName>
</protein>
<dbReference type="EMBL" id="CP126217">
    <property type="protein sequence ID" value="WIA18769.1"/>
    <property type="molecule type" value="Genomic_DNA"/>
</dbReference>
<evidence type="ECO:0000313" key="3">
    <source>
        <dbReference type="EMBL" id="WIA18769.1"/>
    </source>
</evidence>
<evidence type="ECO:0000256" key="1">
    <source>
        <dbReference type="ARBA" id="ARBA00004430"/>
    </source>
</evidence>
<organism evidence="3 4">
    <name type="scientific">Tetradesmus obliquus</name>
    <name type="common">Green alga</name>
    <name type="synonym">Acutodesmus obliquus</name>
    <dbReference type="NCBI Taxonomy" id="3088"/>
    <lineage>
        <taxon>Eukaryota</taxon>
        <taxon>Viridiplantae</taxon>
        <taxon>Chlorophyta</taxon>
        <taxon>core chlorophytes</taxon>
        <taxon>Chlorophyceae</taxon>
        <taxon>CS clade</taxon>
        <taxon>Sphaeropleales</taxon>
        <taxon>Scenedesmaceae</taxon>
        <taxon>Tetradesmus</taxon>
    </lineage>
</organism>
<evidence type="ECO:0000259" key="2">
    <source>
        <dbReference type="Pfam" id="PF12937"/>
    </source>
</evidence>
<dbReference type="Pfam" id="PF12937">
    <property type="entry name" value="F-box-like"/>
    <property type="match status" value="1"/>
</dbReference>
<comment type="subcellular location">
    <subcellularLocation>
        <location evidence="1">Cytoplasm</location>
        <location evidence="1">Cytoskeleton</location>
        <location evidence="1">Cilium axoneme</location>
    </subcellularLocation>
</comment>
<keyword evidence="4" id="KW-1185">Reference proteome</keyword>
<gene>
    <name evidence="3" type="ORF">OEZ85_003454</name>
</gene>
<dbReference type="Gene3D" id="3.80.10.10">
    <property type="entry name" value="Ribonuclease Inhibitor"/>
    <property type="match status" value="1"/>
</dbReference>
<dbReference type="Proteomes" id="UP001244341">
    <property type="component" value="Chromosome 10b"/>
</dbReference>
<evidence type="ECO:0000313" key="4">
    <source>
        <dbReference type="Proteomes" id="UP001244341"/>
    </source>
</evidence>
<sequence length="590" mass="63982">MGDPLRTMSIADCGRVSSCFPLPTALLVHVLSYLQPSQRLRNAALVCKAWRHAANAATSSISGSYDWADEADQRQLASIAAWLELGTAQQVTAIDLHCCCGDDDEGERGQLTLLSLDDLTECQLGWKYIPGPMGAAIAGLQQLQELDLHSLNVPEAEPRTLFKQLPVSITRLTVGRAHVTFTPFQTPGLSRLTALRDLLFTRVLGVEPSVLSGCASSLTRLTVRLAWIVSSLSALAHMLPQLQQLQSLCLTNELYSDDAAAEVAAPQVPAEACALLLSPAKLTSLTLREVGLAPGGAQRMFAAGGRALRELCIAGLDPDQQYSPPLTHSDLGSLALTWPQLTQLTDLTYLRVNDDISAEGWDGGALDAVKHDGGLVMWGAGPFPDVWRQLLTMAKAVTTSSAASTRQARRTPTARIYPNQEHHTHLVSRVTAGLCTGLLLLSSAQPAQAAAPELVLLDTSNTAVLQSLRQLNKAKNRFGSEDPPAALSSRFNGALQQLQRIELLVKIDQYDNARMALRQGSFQSLRMDLGYGQEMYRVVKPQVVREVIEGVEQLDQQLKRREPAEAIKPKLQGLQERLGDLATLMSDMAK</sequence>
<dbReference type="SUPFAM" id="SSF81383">
    <property type="entry name" value="F-box domain"/>
    <property type="match status" value="1"/>
</dbReference>
<dbReference type="InterPro" id="IPR036047">
    <property type="entry name" value="F-box-like_dom_sf"/>
</dbReference>
<dbReference type="InterPro" id="IPR001810">
    <property type="entry name" value="F-box_dom"/>
</dbReference>